<organism evidence="1 2">
    <name type="scientific">Chryseobacterium gleum</name>
    <name type="common">Flavobacterium gleum</name>
    <dbReference type="NCBI Taxonomy" id="250"/>
    <lineage>
        <taxon>Bacteria</taxon>
        <taxon>Pseudomonadati</taxon>
        <taxon>Bacteroidota</taxon>
        <taxon>Flavobacteriia</taxon>
        <taxon>Flavobacteriales</taxon>
        <taxon>Weeksellaceae</taxon>
        <taxon>Chryseobacterium group</taxon>
        <taxon>Chryseobacterium</taxon>
    </lineage>
</organism>
<name>A0A3S4M3L1_CHRGE</name>
<reference evidence="1 2" key="1">
    <citation type="submission" date="2018-12" db="EMBL/GenBank/DDBJ databases">
        <authorList>
            <consortium name="Pathogen Informatics"/>
        </authorList>
    </citation>
    <scope>NUCLEOTIDE SEQUENCE [LARGE SCALE GENOMIC DNA]</scope>
    <source>
        <strain evidence="1 2">NCTC11432</strain>
    </source>
</reference>
<dbReference type="STRING" id="525257.HMPREF0204_11391"/>
<accession>A0A3S4M3L1</accession>
<dbReference type="GeneID" id="93023782"/>
<dbReference type="Proteomes" id="UP000279227">
    <property type="component" value="Chromosome"/>
</dbReference>
<dbReference type="AlphaFoldDB" id="A0A3S4M3L1"/>
<evidence type="ECO:0000313" key="2">
    <source>
        <dbReference type="Proteomes" id="UP000279227"/>
    </source>
</evidence>
<dbReference type="KEGG" id="cgle:NCTC11432_04316"/>
<gene>
    <name evidence="1" type="ORF">NCTC11432_04316</name>
</gene>
<protein>
    <submittedName>
        <fullName evidence="1">Uncharacterized protein</fullName>
    </submittedName>
</protein>
<proteinExistence type="predicted"/>
<evidence type="ECO:0000313" key="1">
    <source>
        <dbReference type="EMBL" id="VEE10692.1"/>
    </source>
</evidence>
<sequence length="67" mass="7875">MENEKIKCYSISMGNSKFVDTDIDGILENLKVEIMENCQDNETLEFQFGIEYHTQEEIDKMPEFDGF</sequence>
<dbReference type="EMBL" id="LR134289">
    <property type="protein sequence ID" value="VEE10692.1"/>
    <property type="molecule type" value="Genomic_DNA"/>
</dbReference>
<dbReference type="OrthoDB" id="9922175at2"/>
<dbReference type="RefSeq" id="WP_002984582.1">
    <property type="nucleotide sequence ID" value="NZ_CP068486.1"/>
</dbReference>